<feature type="compositionally biased region" description="Polar residues" evidence="1">
    <location>
        <begin position="117"/>
        <end position="137"/>
    </location>
</feature>
<dbReference type="EMBL" id="AWSO01001269">
    <property type="protein sequence ID" value="ESK84597.1"/>
    <property type="molecule type" value="Genomic_DNA"/>
</dbReference>
<accession>V2WSQ8</accession>
<sequence>MTTETSHLFSLARLKLQPFVGSEERRLNLHRWVLLKNFTIRSLPLFTATDIEDEEVSTEETDLFMFPDAEKLVDNPDVDLSDAEAQWLDSLLETLEDDAGGDSGISQADDDEETLHSPISSPMFSSDEITTETSNVPPNGYHDQGPRMFSHNSGFTITGGQFNNVHGDQVNSVTFYAFGLLHPQFNAVPDESAMSRLLENIPILLYDQLSLLASSLDLSVVQLLFLLAYHSFESQIIKLIGGTTLYQLLS</sequence>
<dbReference type="HOGENOM" id="CLU_1111647_0_0_1"/>
<evidence type="ECO:0000313" key="3">
    <source>
        <dbReference type="Proteomes" id="UP000017559"/>
    </source>
</evidence>
<dbReference type="Proteomes" id="UP000017559">
    <property type="component" value="Unassembled WGS sequence"/>
</dbReference>
<dbReference type="AlphaFoldDB" id="V2WSQ8"/>
<protein>
    <submittedName>
        <fullName evidence="2">Uncharacterized protein</fullName>
    </submittedName>
</protein>
<dbReference type="STRING" id="1381753.V2WSQ8"/>
<gene>
    <name evidence="2" type="ORF">Moror_13341</name>
</gene>
<proteinExistence type="predicted"/>
<dbReference type="OrthoDB" id="3263748at2759"/>
<keyword evidence="3" id="KW-1185">Reference proteome</keyword>
<name>V2WSQ8_MONRO</name>
<feature type="region of interest" description="Disordered" evidence="1">
    <location>
        <begin position="98"/>
        <end position="147"/>
    </location>
</feature>
<organism evidence="2 3">
    <name type="scientific">Moniliophthora roreri (strain MCA 2997)</name>
    <name type="common">Cocoa frosty pod rot fungus</name>
    <name type="synonym">Crinipellis roreri</name>
    <dbReference type="NCBI Taxonomy" id="1381753"/>
    <lineage>
        <taxon>Eukaryota</taxon>
        <taxon>Fungi</taxon>
        <taxon>Dikarya</taxon>
        <taxon>Basidiomycota</taxon>
        <taxon>Agaricomycotina</taxon>
        <taxon>Agaricomycetes</taxon>
        <taxon>Agaricomycetidae</taxon>
        <taxon>Agaricales</taxon>
        <taxon>Marasmiineae</taxon>
        <taxon>Marasmiaceae</taxon>
        <taxon>Moniliophthora</taxon>
    </lineage>
</organism>
<dbReference type="KEGG" id="mrr:Moror_13341"/>
<comment type="caution">
    <text evidence="2">The sequence shown here is derived from an EMBL/GenBank/DDBJ whole genome shotgun (WGS) entry which is preliminary data.</text>
</comment>
<evidence type="ECO:0000313" key="2">
    <source>
        <dbReference type="EMBL" id="ESK84597.1"/>
    </source>
</evidence>
<evidence type="ECO:0000256" key="1">
    <source>
        <dbReference type="SAM" id="MobiDB-lite"/>
    </source>
</evidence>
<reference evidence="2 3" key="1">
    <citation type="journal article" date="2014" name="BMC Genomics">
        <title>Genome and secretome analysis of the hemibiotrophic fungal pathogen, Moniliophthora roreri, which causes frosty pod rot disease of cacao: mechanisms of the biotrophic and necrotrophic phases.</title>
        <authorList>
            <person name="Meinhardt L.W."/>
            <person name="Costa G.G.L."/>
            <person name="Thomazella D.P.T."/>
            <person name="Teixeira P.J.P.L."/>
            <person name="Carazzolle M.F."/>
            <person name="Schuster S.C."/>
            <person name="Carlson J.E."/>
            <person name="Guiltinan M.J."/>
            <person name="Mieczkowski P."/>
            <person name="Farmer A."/>
            <person name="Ramaraj T."/>
            <person name="Crozier J."/>
            <person name="Davis R.E."/>
            <person name="Shao J."/>
            <person name="Melnick R.L."/>
            <person name="Pereira G.A.G."/>
            <person name="Bailey B.A."/>
        </authorList>
    </citation>
    <scope>NUCLEOTIDE SEQUENCE [LARGE SCALE GENOMIC DNA]</scope>
    <source>
        <strain evidence="2 3">MCA 2997</strain>
    </source>
</reference>